<evidence type="ECO:0000313" key="1">
    <source>
        <dbReference type="EMBL" id="OOK63621.1"/>
    </source>
</evidence>
<reference evidence="1 2" key="1">
    <citation type="submission" date="2017-02" db="EMBL/GenBank/DDBJ databases">
        <title>Complete genome sequences of Mycobacterium kansasii strains isolated from rhesus macaques.</title>
        <authorList>
            <person name="Panda A."/>
            <person name="Nagaraj S."/>
            <person name="Zhao X."/>
            <person name="Tettelin H."/>
            <person name="Detolla L.J."/>
        </authorList>
    </citation>
    <scope>NUCLEOTIDE SEQUENCE [LARGE SCALE GENOMIC DNA]</scope>
    <source>
        <strain evidence="1 2">11-3813</strain>
    </source>
</reference>
<protein>
    <submittedName>
        <fullName evidence="1">Uncharacterized protein</fullName>
    </submittedName>
</protein>
<organism evidence="1 2">
    <name type="scientific">Mycobacterium kansasii</name>
    <dbReference type="NCBI Taxonomy" id="1768"/>
    <lineage>
        <taxon>Bacteria</taxon>
        <taxon>Bacillati</taxon>
        <taxon>Actinomycetota</taxon>
        <taxon>Actinomycetes</taxon>
        <taxon>Mycobacteriales</taxon>
        <taxon>Mycobacteriaceae</taxon>
        <taxon>Mycobacterium</taxon>
    </lineage>
</organism>
<name>A0A1V3WBG9_MYCKA</name>
<comment type="caution">
    <text evidence="1">The sequence shown here is derived from an EMBL/GenBank/DDBJ whole genome shotgun (WGS) entry which is preliminary data.</text>
</comment>
<evidence type="ECO:0000313" key="2">
    <source>
        <dbReference type="Proteomes" id="UP000189229"/>
    </source>
</evidence>
<sequence length="48" mass="5058">MLIVCFVAGVVVASIPRHFWRSSAGPTVLPFSLVAATALDISWVEATA</sequence>
<accession>A0A1V3WBG9</accession>
<dbReference type="EMBL" id="MVBM01000017">
    <property type="protein sequence ID" value="OOK63621.1"/>
    <property type="molecule type" value="Genomic_DNA"/>
</dbReference>
<dbReference type="AlphaFoldDB" id="A0A1V3WBG9"/>
<gene>
    <name evidence="1" type="ORF">BZL30_9424</name>
</gene>
<dbReference type="Proteomes" id="UP000189229">
    <property type="component" value="Unassembled WGS sequence"/>
</dbReference>
<proteinExistence type="predicted"/>